<evidence type="ECO:0000256" key="8">
    <source>
        <dbReference type="ARBA" id="ARBA00022989"/>
    </source>
</evidence>
<dbReference type="SMART" id="SM00054">
    <property type="entry name" value="EFh"/>
    <property type="match status" value="2"/>
</dbReference>
<dbReference type="InterPro" id="IPR013087">
    <property type="entry name" value="Znf_C2H2_type"/>
</dbReference>
<evidence type="ECO:0000256" key="2">
    <source>
        <dbReference type="ARBA" id="ARBA00006375"/>
    </source>
</evidence>
<dbReference type="FunFam" id="1.10.238.10:FF:000552">
    <property type="entry name" value="Probable mitochondrial carrier protein ARALAR1"/>
    <property type="match status" value="1"/>
</dbReference>
<dbReference type="InterPro" id="IPR018108">
    <property type="entry name" value="MCP_transmembrane"/>
</dbReference>
<evidence type="ECO:0000256" key="3">
    <source>
        <dbReference type="ARBA" id="ARBA00022448"/>
    </source>
</evidence>
<feature type="region of interest" description="Disordered" evidence="16">
    <location>
        <begin position="918"/>
        <end position="938"/>
    </location>
</feature>
<feature type="repeat" description="Solcar" evidence="15">
    <location>
        <begin position="440"/>
        <end position="527"/>
    </location>
</feature>
<evidence type="ECO:0000256" key="12">
    <source>
        <dbReference type="ARBA" id="ARBA00059916"/>
    </source>
</evidence>
<keyword evidence="19" id="KW-1185">Reference proteome</keyword>
<feature type="domain" description="EF-hand" evidence="17">
    <location>
        <begin position="168"/>
        <end position="203"/>
    </location>
</feature>
<keyword evidence="9" id="KW-0496">Mitochondrion</keyword>
<evidence type="ECO:0000259" key="17">
    <source>
        <dbReference type="PROSITE" id="PS50222"/>
    </source>
</evidence>
<comment type="function">
    <text evidence="12">Calcium-dependent mitochondrial aspartate and glutamate carrier. Transport of glutamate in mitochondria is required for mitochondrial transamination reactions and ornithine synthesis. Plays also a role in malate-aspartate NADH shuttle, which is critical for growth on acetate and fatty acids.</text>
</comment>
<keyword evidence="3" id="KW-0813">Transport</keyword>
<feature type="domain" description="EF-hand" evidence="17">
    <location>
        <begin position="96"/>
        <end position="131"/>
    </location>
</feature>
<feature type="region of interest" description="Disordered" evidence="16">
    <location>
        <begin position="876"/>
        <end position="899"/>
    </location>
</feature>
<feature type="region of interest" description="Disordered" evidence="16">
    <location>
        <begin position="1031"/>
        <end position="1098"/>
    </location>
</feature>
<evidence type="ECO:0000256" key="6">
    <source>
        <dbReference type="ARBA" id="ARBA00022792"/>
    </source>
</evidence>
<organism evidence="18 19">
    <name type="scientific">Pseudopithomyces chartarum</name>
    <dbReference type="NCBI Taxonomy" id="1892770"/>
    <lineage>
        <taxon>Eukaryota</taxon>
        <taxon>Fungi</taxon>
        <taxon>Dikarya</taxon>
        <taxon>Ascomycota</taxon>
        <taxon>Pezizomycotina</taxon>
        <taxon>Dothideomycetes</taxon>
        <taxon>Pleosporomycetidae</taxon>
        <taxon>Pleosporales</taxon>
        <taxon>Massarineae</taxon>
        <taxon>Didymosphaeriaceae</taxon>
        <taxon>Pseudopithomyces</taxon>
    </lineage>
</organism>
<accession>A0AAN6M7V4</accession>
<dbReference type="EMBL" id="WVTA01000001">
    <property type="protein sequence ID" value="KAK3216840.1"/>
    <property type="molecule type" value="Genomic_DNA"/>
</dbReference>
<evidence type="ECO:0000256" key="15">
    <source>
        <dbReference type="PROSITE-ProRule" id="PRU00282"/>
    </source>
</evidence>
<keyword evidence="7" id="KW-0106">Calcium</keyword>
<comment type="subunit">
    <text evidence="11">Homodimer (via N-terminus).</text>
</comment>
<evidence type="ECO:0000256" key="13">
    <source>
        <dbReference type="ARBA" id="ARBA00073787"/>
    </source>
</evidence>
<feature type="region of interest" description="Disordered" evidence="16">
    <location>
        <begin position="1373"/>
        <end position="1407"/>
    </location>
</feature>
<dbReference type="SUPFAM" id="SSF103506">
    <property type="entry name" value="Mitochondrial carrier"/>
    <property type="match status" value="1"/>
</dbReference>
<dbReference type="PROSITE" id="PS00018">
    <property type="entry name" value="EF_HAND_1"/>
    <property type="match status" value="2"/>
</dbReference>
<comment type="caution">
    <text evidence="18">The sequence shown here is derived from an EMBL/GenBank/DDBJ whole genome shotgun (WGS) entry which is preliminary data.</text>
</comment>
<feature type="repeat" description="Solcar" evidence="15">
    <location>
        <begin position="537"/>
        <end position="625"/>
    </location>
</feature>
<feature type="compositionally biased region" description="Polar residues" evidence="16">
    <location>
        <begin position="1146"/>
        <end position="1155"/>
    </location>
</feature>
<dbReference type="InterPro" id="IPR011992">
    <property type="entry name" value="EF-hand-dom_pair"/>
</dbReference>
<dbReference type="PANTHER" id="PTHR45678:SF9">
    <property type="entry name" value="CALCIUM-BINDING MITOCHONDRIAL CARRIER PROTEIN ARALAR1"/>
    <property type="match status" value="1"/>
</dbReference>
<evidence type="ECO:0000256" key="14">
    <source>
        <dbReference type="ARBA" id="ARBA00082232"/>
    </source>
</evidence>
<evidence type="ECO:0000256" key="9">
    <source>
        <dbReference type="ARBA" id="ARBA00023128"/>
    </source>
</evidence>
<feature type="compositionally biased region" description="Basic and acidic residues" evidence="16">
    <location>
        <begin position="984"/>
        <end position="995"/>
    </location>
</feature>
<dbReference type="CDD" id="cd00051">
    <property type="entry name" value="EFh"/>
    <property type="match status" value="2"/>
</dbReference>
<dbReference type="PROSITE" id="PS50222">
    <property type="entry name" value="EF_HAND_2"/>
    <property type="match status" value="2"/>
</dbReference>
<gene>
    <name evidence="18" type="ORF">GRF29_1g1168697</name>
</gene>
<dbReference type="InterPro" id="IPR051028">
    <property type="entry name" value="Mito_Solute_Carrier"/>
</dbReference>
<evidence type="ECO:0000256" key="7">
    <source>
        <dbReference type="ARBA" id="ARBA00022837"/>
    </source>
</evidence>
<dbReference type="GO" id="GO:0005313">
    <property type="term" value="F:L-glutamate transmembrane transporter activity"/>
    <property type="evidence" value="ECO:0007669"/>
    <property type="project" value="TreeGrafter"/>
</dbReference>
<keyword evidence="6" id="KW-0999">Mitochondrion inner membrane</keyword>
<dbReference type="GO" id="GO:0005743">
    <property type="term" value="C:mitochondrial inner membrane"/>
    <property type="evidence" value="ECO:0007669"/>
    <property type="project" value="UniProtKB-SubCell"/>
</dbReference>
<name>A0AAN6M7V4_9PLEO</name>
<dbReference type="GO" id="GO:0043490">
    <property type="term" value="P:malate-aspartate shuttle"/>
    <property type="evidence" value="ECO:0007669"/>
    <property type="project" value="TreeGrafter"/>
</dbReference>
<dbReference type="Proteomes" id="UP001280581">
    <property type="component" value="Unassembled WGS sequence"/>
</dbReference>
<comment type="subcellular location">
    <subcellularLocation>
        <location evidence="1">Mitochondrion inner membrane</location>
        <topology evidence="1">Multi-pass membrane protein</topology>
    </subcellularLocation>
</comment>
<evidence type="ECO:0000256" key="16">
    <source>
        <dbReference type="SAM" id="MobiDB-lite"/>
    </source>
</evidence>
<feature type="region of interest" description="Disordered" evidence="16">
    <location>
        <begin position="672"/>
        <end position="704"/>
    </location>
</feature>
<dbReference type="SUPFAM" id="SSF47473">
    <property type="entry name" value="EF-hand"/>
    <property type="match status" value="1"/>
</dbReference>
<sequence>MATVTEQVGEVLLGTTDAPELTGIMRQTFFRHAAKDESDEYYLDEKNFIDAVAPESEDYHKIKRFQYGILFYVADRDQKGKVTLQDWAVFQNLLAKPDAEYEVIFRFFDRDRSGYIDFDEFYETWRAHKGEDSLPFNWQGDWATLYIGSKNKRHIMTYPQFAQMLRGLQGERVRQAFVYFDKNKDGFIEPEEFQRIIRETAAHKLSDYLLENLPTLCNIATGSKISYANVRAFQNIIQQMDMVELIIRNATIKSADGKITRTDFLNEASRISRFNLYTPMEADILFHFAGLDEPSGRLGLRDFARVLDPSWHTAYTLGADRIADAGQKAFAGSKNLLHDILESVHHFALGSLAGAFGAFMVYPIDLVKTRMQNQRSSGVGQVLYKNSLDCAKKVIKNEGFRGLYSGVLPQLVGVAPEKAIKLTVNDLVRGKFTDKATGNIWWGWELIAGGSAGACQVVFTNPLEIVKIRLQIQGELAKSADVPRRSAMWIVKNLGLVGLYKGASACLLRDVPFSAIYFPAYSHLKRDFFGESPQKSLGVVQMLTAGAIAGMPAAYFTTPCDVIKTRLQVEARKGEATYTGLRHAAKTIYQQEGFKAFFKGGPARIMRSSPQFGFTLAGTFPMPGSHVGEGPSGHVEPGVGLAEAKAPLPYLRSRNALKVILDLDENFGRPRLPKGQKFTGIPGFGGKTQASEEEPSAVPPDTPEPAVHEAILVRPLRLVSPAAVAAAAAPPAPDSGPPPLCASLGVKLELCPGSSVQTKRPAAVLDLHPHPRPGLRGHTPLISPHAFVEPVPWFSTFALTYASRSAPRLSPPLEAERFELHLGLRVVGRRMSANYDSDDALPKSPGLQPVRPRATPSLSPPPLGIHYEPICTTIQNVSSPISSRRRKKSNRRKTRPSQGDFVLIRVMDPNQPDIARQVGERALNSDSGSEVEDEEMEIRSPMTMNVSISHTKPNGSPLELTRVAQRALDASTQHTFAKPSTPLLHRDSVVEPDGHDASALRKMSFASQATDISTNGSLLSVSDAVVRTRTLSSATEDRNGSITNGHAESGSSGRTPDLQVLSIPSRTASPSQKLPALQTPQSPPQDGQAASPNSQKEQLPGFRHLSDLAETAIQEQATRANSIAHRQSVSSTGQSPTSIERHLSIASLSPHSAASPNGDPHFQTRDPFLRSGQGHLTLFASTRRPSQASDGGPYSAVPHSATTEGSYQSSEGVSPGAQVAPIDIRGGPGGRLSIDGALASRTLPPPVGPNIQHIPSHGVGGFKCDHPGCTAAPFQTQYLLKHVAPFLIQPCSDVGHANSDSSHANVHSQSRPHYCPVSGCPRAEGGKGFKRKNEMIRHGLVHASPGYVCPFCPDREHKYPRPDNLQRHVRVHHVDKDKDDPQLREVLAQRPEGGSRGRRRRVSDISS</sequence>
<dbReference type="InterPro" id="IPR018247">
    <property type="entry name" value="EF_Hand_1_Ca_BS"/>
</dbReference>
<dbReference type="PROSITE" id="PS50920">
    <property type="entry name" value="SOLCAR"/>
    <property type="match status" value="3"/>
</dbReference>
<feature type="region of interest" description="Disordered" evidence="16">
    <location>
        <begin position="1183"/>
        <end position="1233"/>
    </location>
</feature>
<feature type="compositionally biased region" description="Polar residues" evidence="16">
    <location>
        <begin position="1200"/>
        <end position="1212"/>
    </location>
</feature>
<dbReference type="SMART" id="SM00355">
    <property type="entry name" value="ZnF_C2H2"/>
    <property type="match status" value="2"/>
</dbReference>
<dbReference type="Gene3D" id="1.10.238.10">
    <property type="entry name" value="EF-hand"/>
    <property type="match status" value="2"/>
</dbReference>
<dbReference type="Pfam" id="PF00153">
    <property type="entry name" value="Mito_carr"/>
    <property type="match status" value="3"/>
</dbReference>
<dbReference type="InterPro" id="IPR002048">
    <property type="entry name" value="EF_hand_dom"/>
</dbReference>
<dbReference type="GO" id="GO:0005509">
    <property type="term" value="F:calcium ion binding"/>
    <property type="evidence" value="ECO:0007669"/>
    <property type="project" value="InterPro"/>
</dbReference>
<dbReference type="InterPro" id="IPR002067">
    <property type="entry name" value="MCP"/>
</dbReference>
<evidence type="ECO:0000256" key="4">
    <source>
        <dbReference type="ARBA" id="ARBA00022692"/>
    </source>
</evidence>
<feature type="region of interest" description="Disordered" evidence="16">
    <location>
        <begin position="1119"/>
        <end position="1169"/>
    </location>
</feature>
<keyword evidence="8" id="KW-1133">Transmembrane helix</keyword>
<proteinExistence type="inferred from homology"/>
<protein>
    <recommendedName>
        <fullName evidence="13">Mitochondrial aspartate-glutamate transporter AGC1</fullName>
    </recommendedName>
    <alternativeName>
        <fullName evidence="14">Aspartate-glutamate carrier 1</fullName>
    </alternativeName>
</protein>
<evidence type="ECO:0000313" key="19">
    <source>
        <dbReference type="Proteomes" id="UP001280581"/>
    </source>
</evidence>
<evidence type="ECO:0000256" key="11">
    <source>
        <dbReference type="ARBA" id="ARBA00038674"/>
    </source>
</evidence>
<dbReference type="FunFam" id="1.50.40.10:FF:000004">
    <property type="entry name" value="Calcium-binding mitochondrial carrier protein Aralar1"/>
    <property type="match status" value="1"/>
</dbReference>
<dbReference type="Gene3D" id="1.50.40.10">
    <property type="entry name" value="Mitochondrial carrier domain"/>
    <property type="match status" value="1"/>
</dbReference>
<evidence type="ECO:0000256" key="10">
    <source>
        <dbReference type="ARBA" id="ARBA00023136"/>
    </source>
</evidence>
<dbReference type="Pfam" id="PF00036">
    <property type="entry name" value="EF-hand_1"/>
    <property type="match status" value="1"/>
</dbReference>
<comment type="similarity">
    <text evidence="2">Belongs to the mitochondrial carrier (TC 2.A.29) family.</text>
</comment>
<dbReference type="PRINTS" id="PR00926">
    <property type="entry name" value="MITOCARRIER"/>
</dbReference>
<feature type="compositionally biased region" description="Polar residues" evidence="16">
    <location>
        <begin position="1031"/>
        <end position="1054"/>
    </location>
</feature>
<feature type="region of interest" description="Disordered" evidence="16">
    <location>
        <begin position="971"/>
        <end position="995"/>
    </location>
</feature>
<feature type="compositionally biased region" description="Basic residues" evidence="16">
    <location>
        <begin position="883"/>
        <end position="895"/>
    </location>
</feature>
<dbReference type="Gene3D" id="3.30.160.60">
    <property type="entry name" value="Classic Zinc Finger"/>
    <property type="match status" value="1"/>
</dbReference>
<dbReference type="GO" id="GO:0015183">
    <property type="term" value="F:L-aspartate transmembrane transporter activity"/>
    <property type="evidence" value="ECO:0007669"/>
    <property type="project" value="TreeGrafter"/>
</dbReference>
<evidence type="ECO:0000313" key="18">
    <source>
        <dbReference type="EMBL" id="KAK3216840.1"/>
    </source>
</evidence>
<evidence type="ECO:0000256" key="5">
    <source>
        <dbReference type="ARBA" id="ARBA00022737"/>
    </source>
</evidence>
<keyword evidence="5" id="KW-0677">Repeat</keyword>
<feature type="compositionally biased region" description="Polar residues" evidence="16">
    <location>
        <begin position="1062"/>
        <end position="1097"/>
    </location>
</feature>
<feature type="region of interest" description="Disordered" evidence="16">
    <location>
        <begin position="835"/>
        <end position="862"/>
    </location>
</feature>
<keyword evidence="10 15" id="KW-0472">Membrane</keyword>
<keyword evidence="4 15" id="KW-0812">Transmembrane</keyword>
<reference evidence="18 19" key="1">
    <citation type="submission" date="2021-02" db="EMBL/GenBank/DDBJ databases">
        <title>Genome assembly of Pseudopithomyces chartarum.</title>
        <authorList>
            <person name="Jauregui R."/>
            <person name="Singh J."/>
            <person name="Voisey C."/>
        </authorList>
    </citation>
    <scope>NUCLEOTIDE SEQUENCE [LARGE SCALE GENOMIC DNA]</scope>
    <source>
        <strain evidence="18 19">AGR01</strain>
    </source>
</reference>
<dbReference type="InterPro" id="IPR023395">
    <property type="entry name" value="MCP_dom_sf"/>
</dbReference>
<feature type="compositionally biased region" description="Basic and acidic residues" evidence="16">
    <location>
        <begin position="1373"/>
        <end position="1383"/>
    </location>
</feature>
<feature type="repeat" description="Solcar" evidence="15">
    <location>
        <begin position="341"/>
        <end position="431"/>
    </location>
</feature>
<dbReference type="PANTHER" id="PTHR45678">
    <property type="entry name" value="MITOCHONDRIAL 2-OXODICARBOXYLATE CARRIER 1-RELATED"/>
    <property type="match status" value="1"/>
</dbReference>
<dbReference type="Pfam" id="PF13499">
    <property type="entry name" value="EF-hand_7"/>
    <property type="match status" value="1"/>
</dbReference>
<evidence type="ECO:0000256" key="1">
    <source>
        <dbReference type="ARBA" id="ARBA00004448"/>
    </source>
</evidence>
<feature type="compositionally biased region" description="Polar residues" evidence="16">
    <location>
        <begin position="1119"/>
        <end position="1138"/>
    </location>
</feature>